<gene>
    <name evidence="1" type="ORF">A4R43_15830</name>
</gene>
<dbReference type="OrthoDB" id="3632269at2"/>
<dbReference type="Proteomes" id="UP000250434">
    <property type="component" value="Chromosome"/>
</dbReference>
<sequence length="167" mass="19529">MPILVGVLGVAGVVTAQVITTMREERRWRREQQREDLRWERQKEERTHEARSAAYAELIGVVEALDFALYRVRKSARDETLRDDLREIISKARLALGPVNLHAPERIRARLAETMLPRFDLAAGLLDGRDDDPGKWRKGQREYRLLRAEMRRDLGLDAEDLSQWEER</sequence>
<proteinExistence type="predicted"/>
<name>A0A344L6Y8_9PSEU</name>
<keyword evidence="2" id="KW-1185">Reference proteome</keyword>
<accession>A0A344L6Y8</accession>
<evidence type="ECO:0000313" key="1">
    <source>
        <dbReference type="EMBL" id="AXB43812.1"/>
    </source>
</evidence>
<reference evidence="1 2" key="1">
    <citation type="submission" date="2016-04" db="EMBL/GenBank/DDBJ databases">
        <title>Complete genome sequence and analysis of deep-sea sediment isolate, Amycolatopsis sp. WP1.</title>
        <authorList>
            <person name="Wang H."/>
            <person name="Chen S."/>
            <person name="Wu Q."/>
        </authorList>
    </citation>
    <scope>NUCLEOTIDE SEQUENCE [LARGE SCALE GENOMIC DNA]</scope>
    <source>
        <strain evidence="1 2">WP1</strain>
    </source>
</reference>
<protein>
    <submittedName>
        <fullName evidence="1">Uncharacterized protein</fullName>
    </submittedName>
</protein>
<organism evidence="1 2">
    <name type="scientific">Amycolatopsis albispora</name>
    <dbReference type="NCBI Taxonomy" id="1804986"/>
    <lineage>
        <taxon>Bacteria</taxon>
        <taxon>Bacillati</taxon>
        <taxon>Actinomycetota</taxon>
        <taxon>Actinomycetes</taxon>
        <taxon>Pseudonocardiales</taxon>
        <taxon>Pseudonocardiaceae</taxon>
        <taxon>Amycolatopsis</taxon>
    </lineage>
</organism>
<dbReference type="AlphaFoldDB" id="A0A344L6Y8"/>
<dbReference type="EMBL" id="CP015163">
    <property type="protein sequence ID" value="AXB43812.1"/>
    <property type="molecule type" value="Genomic_DNA"/>
</dbReference>
<evidence type="ECO:0000313" key="2">
    <source>
        <dbReference type="Proteomes" id="UP000250434"/>
    </source>
</evidence>
<dbReference type="KEGG" id="aab:A4R43_15830"/>